<organism evidence="6 7">
    <name type="scientific">Desulfococcus multivorans DSM 2059</name>
    <dbReference type="NCBI Taxonomy" id="1121405"/>
    <lineage>
        <taxon>Bacteria</taxon>
        <taxon>Pseudomonadati</taxon>
        <taxon>Thermodesulfobacteriota</taxon>
        <taxon>Desulfobacteria</taxon>
        <taxon>Desulfobacterales</taxon>
        <taxon>Desulfococcaceae</taxon>
        <taxon>Desulfococcus</taxon>
    </lineage>
</organism>
<dbReference type="FunFam" id="3.30.365.10:FF:000001">
    <property type="entry name" value="Xanthine dehydrogenase oxidase"/>
    <property type="match status" value="1"/>
</dbReference>
<dbReference type="GO" id="GO:0005506">
    <property type="term" value="F:iron ion binding"/>
    <property type="evidence" value="ECO:0007669"/>
    <property type="project" value="InterPro"/>
</dbReference>
<dbReference type="InterPro" id="IPR037165">
    <property type="entry name" value="AldOxase/xan_DH_Mopterin-bd_sf"/>
</dbReference>
<feature type="domain" description="Aldehyde oxidase/xanthine dehydrogenase a/b hammerhead" evidence="5">
    <location>
        <begin position="49"/>
        <end position="158"/>
    </location>
</feature>
<comment type="cofactor">
    <cofactor evidence="3">
        <name>Mo-molybdopterin cytosine dinucleotide</name>
        <dbReference type="ChEBI" id="CHEBI:71308"/>
    </cofactor>
</comment>
<comment type="caution">
    <text evidence="6">The sequence shown here is derived from an EMBL/GenBank/DDBJ whole genome shotgun (WGS) entry which is preliminary data.</text>
</comment>
<feature type="region of interest" description="Disordered" evidence="4">
    <location>
        <begin position="1"/>
        <end position="35"/>
    </location>
</feature>
<dbReference type="RefSeq" id="WP_020875381.1">
    <property type="nucleotide sequence ID" value="NZ_ATHJ01000016.1"/>
</dbReference>
<evidence type="ECO:0000256" key="2">
    <source>
        <dbReference type="ARBA" id="ARBA00023002"/>
    </source>
</evidence>
<feature type="non-terminal residue" evidence="6">
    <location>
        <position position="732"/>
    </location>
</feature>
<protein>
    <submittedName>
        <fullName evidence="6">Aldehyde oxidase and xanthine dehydrogenase molybdopterin binding protein</fullName>
    </submittedName>
</protein>
<dbReference type="Proteomes" id="UP000014977">
    <property type="component" value="Unassembled WGS sequence"/>
</dbReference>
<gene>
    <name evidence="6" type="ORF">dsmv_3774</name>
</gene>
<dbReference type="PANTHER" id="PTHR11908">
    <property type="entry name" value="XANTHINE DEHYDROGENASE"/>
    <property type="match status" value="1"/>
</dbReference>
<dbReference type="Gene3D" id="3.30.365.10">
    <property type="entry name" value="Aldehyde oxidase/xanthine dehydrogenase, molybdopterin binding domain"/>
    <property type="match status" value="4"/>
</dbReference>
<evidence type="ECO:0000313" key="7">
    <source>
        <dbReference type="Proteomes" id="UP000014977"/>
    </source>
</evidence>
<sequence>MADEDKRIFEAPESPVPETPRPGEQPAPWGKTRVVGAPLPRVDAYERVSGSAVYPSDVKLPNMLHGAILRCPHPHARVVRIDTTRANRMPGIHAVMDGSSSGAELLWTYTGSGTTLQTKIFDPVCRFEGETVAAVAAESPYQARDALRAIDVTYEVLPFISDERTALAASAHPIHPGGNQVGQTETYARGDLDKGFAEADVVLEQHYRTACEIHTPLEPHGCVANWDGDRLTLWESTQGVYAVQKTVAETLGMPLSKVRVIGHYMGGGFGSKLQPGKYTVIAALLARMTGRPVRLFLSREETFLAVGNRPANTMTLKAGVKKDGTLTALDFTCIGSGGAYPFGGALVVDWLIRDLYACPHVRTTATDVYINAGPARAFRAPGHPQGAWALEQMMDALAEAIQMDPVAFRLRNIPQVSQARKGNPPYGTPGFEECLKRGAEAFGWDEARKSAGDSGPIRRGIGMAAGLWSSGDGRPPSTIILKLFADGSVNLNMGASDIGTGTKTVMALVVAEELGVRPDAVQIEHADTGTTQFATPSGGSKTVPTEAPAVRAAAVSVKQQLLEMAARNLKVDAAELRYIPGAVVSRNDPSKRIAIDRISGVRMAGGVVGVGYRDPNPPNRVINPFAAQFCEVAVDTRTGEVRILRFLGAHDSGRVMNRLTYDNQVFGGITMGIGLAMTEARILDGNQTGKIVNGNLHTYKVPTAMDVPDDMVSLPIEIPDDEANTTDAKGLG</sequence>
<dbReference type="EMBL" id="ATHJ01000016">
    <property type="protein sequence ID" value="EPR44824.1"/>
    <property type="molecule type" value="Genomic_DNA"/>
</dbReference>
<dbReference type="SMART" id="SM01008">
    <property type="entry name" value="Ald_Xan_dh_C"/>
    <property type="match status" value="1"/>
</dbReference>
<dbReference type="Gene3D" id="3.90.1170.50">
    <property type="entry name" value="Aldehyde oxidase/xanthine dehydrogenase, a/b hammerhead"/>
    <property type="match status" value="1"/>
</dbReference>
<dbReference type="AlphaFoldDB" id="S7VDP7"/>
<dbReference type="InterPro" id="IPR046867">
    <property type="entry name" value="AldOxase/xan_DH_MoCoBD2"/>
</dbReference>
<dbReference type="STRING" id="897.B2D07_18775"/>
<feature type="compositionally biased region" description="Basic and acidic residues" evidence="4">
    <location>
        <begin position="1"/>
        <end position="10"/>
    </location>
</feature>
<evidence type="ECO:0000259" key="5">
    <source>
        <dbReference type="SMART" id="SM01008"/>
    </source>
</evidence>
<dbReference type="Pfam" id="PF02738">
    <property type="entry name" value="MoCoBD_1"/>
    <property type="match status" value="1"/>
</dbReference>
<reference evidence="6 7" key="1">
    <citation type="journal article" date="2013" name="Genome Announc.">
        <title>Draft genome sequences for three mercury-methylating, sulfate-reducing bacteria.</title>
        <authorList>
            <person name="Brown S.D."/>
            <person name="Hurt R.A.Jr."/>
            <person name="Gilmour C.C."/>
            <person name="Elias D.A."/>
        </authorList>
    </citation>
    <scope>NUCLEOTIDE SEQUENCE [LARGE SCALE GENOMIC DNA]</scope>
    <source>
        <strain evidence="6 7">DSM 2059</strain>
    </source>
</reference>
<dbReference type="OrthoDB" id="9775084at2"/>
<dbReference type="PANTHER" id="PTHR11908:SF132">
    <property type="entry name" value="ALDEHYDE OXIDASE 1-RELATED"/>
    <property type="match status" value="1"/>
</dbReference>
<evidence type="ECO:0000313" key="6">
    <source>
        <dbReference type="EMBL" id="EPR44824.1"/>
    </source>
</evidence>
<dbReference type="Pfam" id="PF01315">
    <property type="entry name" value="Ald_Xan_dh_C"/>
    <property type="match status" value="1"/>
</dbReference>
<keyword evidence="7" id="KW-1185">Reference proteome</keyword>
<dbReference type="GO" id="GO:0016491">
    <property type="term" value="F:oxidoreductase activity"/>
    <property type="evidence" value="ECO:0007669"/>
    <property type="project" value="UniProtKB-KW"/>
</dbReference>
<evidence type="ECO:0000256" key="1">
    <source>
        <dbReference type="ARBA" id="ARBA00022505"/>
    </source>
</evidence>
<keyword evidence="1" id="KW-0500">Molybdenum</keyword>
<feature type="compositionally biased region" description="Pro residues" evidence="4">
    <location>
        <begin position="14"/>
        <end position="25"/>
    </location>
</feature>
<dbReference type="eggNOG" id="COG1529">
    <property type="taxonomic scope" value="Bacteria"/>
</dbReference>
<proteinExistence type="predicted"/>
<dbReference type="InterPro" id="IPR036856">
    <property type="entry name" value="Ald_Oxase/Xan_DH_a/b_sf"/>
</dbReference>
<dbReference type="InterPro" id="IPR000674">
    <property type="entry name" value="Ald_Oxase/Xan_DH_a/b"/>
</dbReference>
<dbReference type="SUPFAM" id="SSF54665">
    <property type="entry name" value="CO dehydrogenase molybdoprotein N-domain-like"/>
    <property type="match status" value="1"/>
</dbReference>
<dbReference type="InterPro" id="IPR008274">
    <property type="entry name" value="AldOxase/xan_DH_MoCoBD1"/>
</dbReference>
<dbReference type="InterPro" id="IPR016208">
    <property type="entry name" value="Ald_Oxase/xanthine_DH-like"/>
</dbReference>
<keyword evidence="2" id="KW-0560">Oxidoreductase</keyword>
<evidence type="ECO:0000256" key="4">
    <source>
        <dbReference type="SAM" id="MobiDB-lite"/>
    </source>
</evidence>
<accession>S7VDP7</accession>
<evidence type="ECO:0000256" key="3">
    <source>
        <dbReference type="ARBA" id="ARBA00053029"/>
    </source>
</evidence>
<dbReference type="SUPFAM" id="SSF56003">
    <property type="entry name" value="Molybdenum cofactor-binding domain"/>
    <property type="match status" value="1"/>
</dbReference>
<dbReference type="Pfam" id="PF20256">
    <property type="entry name" value="MoCoBD_2"/>
    <property type="match status" value="1"/>
</dbReference>
<name>S7VDP7_DESML</name>